<dbReference type="Gene3D" id="3.40.50.2300">
    <property type="match status" value="1"/>
</dbReference>
<dbReference type="GO" id="GO:0000160">
    <property type="term" value="P:phosphorelay signal transduction system"/>
    <property type="evidence" value="ECO:0007669"/>
    <property type="project" value="UniProtKB-KW"/>
</dbReference>
<dbReference type="eggNOG" id="COG2204">
    <property type="taxonomic scope" value="Bacteria"/>
</dbReference>
<dbReference type="InterPro" id="IPR050595">
    <property type="entry name" value="Bact_response_regulator"/>
</dbReference>
<keyword evidence="1 3" id="KW-0597">Phosphoprotein</keyword>
<dbReference type="OrthoDB" id="9808843at2"/>
<dbReference type="PROSITE" id="PS50110">
    <property type="entry name" value="RESPONSE_REGULATORY"/>
    <property type="match status" value="1"/>
</dbReference>
<dbReference type="PANTHER" id="PTHR44591:SF14">
    <property type="entry name" value="PROTEIN PILG"/>
    <property type="match status" value="1"/>
</dbReference>
<dbReference type="SMART" id="SM00448">
    <property type="entry name" value="REC"/>
    <property type="match status" value="1"/>
</dbReference>
<accession>B1ZY74</accession>
<evidence type="ECO:0000313" key="5">
    <source>
        <dbReference type="EMBL" id="ACB76220.1"/>
    </source>
</evidence>
<evidence type="ECO:0000259" key="4">
    <source>
        <dbReference type="PROSITE" id="PS50110"/>
    </source>
</evidence>
<dbReference type="CDD" id="cd00156">
    <property type="entry name" value="REC"/>
    <property type="match status" value="1"/>
</dbReference>
<dbReference type="PANTHER" id="PTHR44591">
    <property type="entry name" value="STRESS RESPONSE REGULATOR PROTEIN 1"/>
    <property type="match status" value="1"/>
</dbReference>
<evidence type="ECO:0000256" key="2">
    <source>
        <dbReference type="ARBA" id="ARBA00023012"/>
    </source>
</evidence>
<dbReference type="KEGG" id="ote:Oter_2939"/>
<evidence type="ECO:0000256" key="3">
    <source>
        <dbReference type="PROSITE-ProRule" id="PRU00169"/>
    </source>
</evidence>
<keyword evidence="2" id="KW-0902">Two-component regulatory system</keyword>
<gene>
    <name evidence="5" type="ordered locus">Oter_2939</name>
</gene>
<dbReference type="AlphaFoldDB" id="B1ZY74"/>
<sequence length="125" mass="13656">MKAKVLIVDDSALARRTLRQMLEELGHTVEEASDGAQALERFYLSPPDLVILDMVMAGMYGLDVLSKMREMKPDAKIIVATADIQVSTAEMARKAGAKAVLNKPINRPSFAPIVKTVLEGGDTWN</sequence>
<feature type="modified residue" description="4-aspartylphosphate" evidence="3">
    <location>
        <position position="53"/>
    </location>
</feature>
<evidence type="ECO:0000313" key="6">
    <source>
        <dbReference type="Proteomes" id="UP000007013"/>
    </source>
</evidence>
<dbReference type="RefSeq" id="WP_012375755.1">
    <property type="nucleotide sequence ID" value="NC_010571.1"/>
</dbReference>
<protein>
    <submittedName>
        <fullName evidence="5">Response regulator receiver protein</fullName>
    </submittedName>
</protein>
<dbReference type="Proteomes" id="UP000007013">
    <property type="component" value="Chromosome"/>
</dbReference>
<proteinExistence type="predicted"/>
<dbReference type="HOGENOM" id="CLU_000445_69_15_0"/>
<evidence type="ECO:0000256" key="1">
    <source>
        <dbReference type="ARBA" id="ARBA00022553"/>
    </source>
</evidence>
<reference evidence="5 6" key="1">
    <citation type="journal article" date="2011" name="J. Bacteriol.">
        <title>Genome sequence of the verrucomicrobium Opitutus terrae PB90-1, an abundant inhabitant of rice paddy soil ecosystems.</title>
        <authorList>
            <person name="van Passel M.W."/>
            <person name="Kant R."/>
            <person name="Palva A."/>
            <person name="Copeland A."/>
            <person name="Lucas S."/>
            <person name="Lapidus A."/>
            <person name="Glavina del Rio T."/>
            <person name="Pitluck S."/>
            <person name="Goltsman E."/>
            <person name="Clum A."/>
            <person name="Sun H."/>
            <person name="Schmutz J."/>
            <person name="Larimer F.W."/>
            <person name="Land M.L."/>
            <person name="Hauser L."/>
            <person name="Kyrpides N."/>
            <person name="Mikhailova N."/>
            <person name="Richardson P.P."/>
            <person name="Janssen P.H."/>
            <person name="de Vos W.M."/>
            <person name="Smidt H."/>
        </authorList>
    </citation>
    <scope>NUCLEOTIDE SEQUENCE [LARGE SCALE GENOMIC DNA]</scope>
    <source>
        <strain evidence="6">DSM 11246 / JCM 15787 / PB90-1</strain>
    </source>
</reference>
<name>B1ZY74_OPITP</name>
<dbReference type="STRING" id="452637.Oter_2939"/>
<organism evidence="5 6">
    <name type="scientific">Opitutus terrae (strain DSM 11246 / JCM 15787 / PB90-1)</name>
    <dbReference type="NCBI Taxonomy" id="452637"/>
    <lineage>
        <taxon>Bacteria</taxon>
        <taxon>Pseudomonadati</taxon>
        <taxon>Verrucomicrobiota</taxon>
        <taxon>Opitutia</taxon>
        <taxon>Opitutales</taxon>
        <taxon>Opitutaceae</taxon>
        <taxon>Opitutus</taxon>
    </lineage>
</organism>
<dbReference type="Pfam" id="PF00072">
    <property type="entry name" value="Response_reg"/>
    <property type="match status" value="1"/>
</dbReference>
<feature type="domain" description="Response regulatory" evidence="4">
    <location>
        <begin position="4"/>
        <end position="118"/>
    </location>
</feature>
<dbReference type="EMBL" id="CP001032">
    <property type="protein sequence ID" value="ACB76220.1"/>
    <property type="molecule type" value="Genomic_DNA"/>
</dbReference>
<dbReference type="SUPFAM" id="SSF52172">
    <property type="entry name" value="CheY-like"/>
    <property type="match status" value="1"/>
</dbReference>
<keyword evidence="6" id="KW-1185">Reference proteome</keyword>
<dbReference type="InterPro" id="IPR001789">
    <property type="entry name" value="Sig_transdc_resp-reg_receiver"/>
</dbReference>
<dbReference type="InterPro" id="IPR011006">
    <property type="entry name" value="CheY-like_superfamily"/>
</dbReference>